<sequence>MSFKIPLAVSLSSIFLFCLIPLVTQSQIMNVTLIGTGEPVPRMDRFGPSTLVEAGGKRLLFDVGRGATQRLWAQLNIPLREIDGVFITHFHSDHLTGIPDLWLTGWLPPPFGRRTTPFRVYGPKGIQSILEGMRQAFEPNIQIRIADEKLPEDGVKFDVKEFSGNGVIFNEQGLVVTAFAVDHGELIKPSYGYRIDYGGRSVVISGDTRFDENLIEMARGTDVLIHEVAAAHPELISFDERIQLILDHHTTPEEA</sequence>
<proteinExistence type="predicted"/>
<dbReference type="SUPFAM" id="SSF56281">
    <property type="entry name" value="Metallo-hydrolase/oxidoreductase"/>
    <property type="match status" value="1"/>
</dbReference>
<dbReference type="PANTHER" id="PTHR46018:SF2">
    <property type="entry name" value="ZINC PHOSPHODIESTERASE ELAC PROTEIN 1"/>
    <property type="match status" value="1"/>
</dbReference>
<gene>
    <name evidence="3" type="ORF">METZ01_LOCUS85893</name>
</gene>
<evidence type="ECO:0000313" key="3">
    <source>
        <dbReference type="EMBL" id="SVA33039.1"/>
    </source>
</evidence>
<dbReference type="Gene3D" id="3.60.15.10">
    <property type="entry name" value="Ribonuclease Z/Hydroxyacylglutathione hydrolase-like"/>
    <property type="match status" value="1"/>
</dbReference>
<protein>
    <recommendedName>
        <fullName evidence="2">Metallo-beta-lactamase domain-containing protein</fullName>
    </recommendedName>
</protein>
<feature type="domain" description="Metallo-beta-lactamase" evidence="2">
    <location>
        <begin position="46"/>
        <end position="249"/>
    </location>
</feature>
<feature type="non-terminal residue" evidence="3">
    <location>
        <position position="255"/>
    </location>
</feature>
<dbReference type="InterPro" id="IPR044094">
    <property type="entry name" value="AtsA-like_MBL-fold"/>
</dbReference>
<evidence type="ECO:0000256" key="1">
    <source>
        <dbReference type="ARBA" id="ARBA00022801"/>
    </source>
</evidence>
<reference evidence="3" key="1">
    <citation type="submission" date="2018-05" db="EMBL/GenBank/DDBJ databases">
        <authorList>
            <person name="Lanie J.A."/>
            <person name="Ng W.-L."/>
            <person name="Kazmierczak K.M."/>
            <person name="Andrzejewski T.M."/>
            <person name="Davidsen T.M."/>
            <person name="Wayne K.J."/>
            <person name="Tettelin H."/>
            <person name="Glass J.I."/>
            <person name="Rusch D."/>
            <person name="Podicherti R."/>
            <person name="Tsui H.-C.T."/>
            <person name="Winkler M.E."/>
        </authorList>
    </citation>
    <scope>NUCLEOTIDE SEQUENCE</scope>
</reference>
<name>A0A381UY11_9ZZZZ</name>
<dbReference type="SMART" id="SM00849">
    <property type="entry name" value="Lactamase_B"/>
    <property type="match status" value="1"/>
</dbReference>
<keyword evidence="1" id="KW-0378">Hydrolase</keyword>
<dbReference type="CDD" id="cd07719">
    <property type="entry name" value="arylsulfatase_AtsA-like_MBL-fold"/>
    <property type="match status" value="1"/>
</dbReference>
<accession>A0A381UY11</accession>
<organism evidence="3">
    <name type="scientific">marine metagenome</name>
    <dbReference type="NCBI Taxonomy" id="408172"/>
    <lineage>
        <taxon>unclassified sequences</taxon>
        <taxon>metagenomes</taxon>
        <taxon>ecological metagenomes</taxon>
    </lineage>
</organism>
<evidence type="ECO:0000259" key="2">
    <source>
        <dbReference type="SMART" id="SM00849"/>
    </source>
</evidence>
<dbReference type="PANTHER" id="PTHR46018">
    <property type="entry name" value="ZINC PHOSPHODIESTERASE ELAC PROTEIN 1"/>
    <property type="match status" value="1"/>
</dbReference>
<dbReference type="InterPro" id="IPR001279">
    <property type="entry name" value="Metallo-B-lactamas"/>
</dbReference>
<dbReference type="EMBL" id="UINC01007388">
    <property type="protein sequence ID" value="SVA33039.1"/>
    <property type="molecule type" value="Genomic_DNA"/>
</dbReference>
<dbReference type="AlphaFoldDB" id="A0A381UY11"/>
<dbReference type="Pfam" id="PF12706">
    <property type="entry name" value="Lactamase_B_2"/>
    <property type="match status" value="1"/>
</dbReference>
<dbReference type="InterPro" id="IPR036866">
    <property type="entry name" value="RibonucZ/Hydroxyglut_hydro"/>
</dbReference>
<dbReference type="GO" id="GO:0042781">
    <property type="term" value="F:3'-tRNA processing endoribonuclease activity"/>
    <property type="evidence" value="ECO:0007669"/>
    <property type="project" value="TreeGrafter"/>
</dbReference>